<keyword evidence="3" id="KW-1185">Reference proteome</keyword>
<dbReference type="AlphaFoldDB" id="A0A9W2YDA8"/>
<dbReference type="GeneID" id="129921782"/>
<dbReference type="Proteomes" id="UP001165740">
    <property type="component" value="Chromosome 11"/>
</dbReference>
<evidence type="ECO:0000256" key="1">
    <source>
        <dbReference type="SAM" id="MobiDB-lite"/>
    </source>
</evidence>
<feature type="compositionally biased region" description="Polar residues" evidence="1">
    <location>
        <begin position="263"/>
        <end position="283"/>
    </location>
</feature>
<name>A0A9W2YDA8_BIOGL</name>
<organism evidence="3 4">
    <name type="scientific">Biomphalaria glabrata</name>
    <name type="common">Bloodfluke planorb</name>
    <name type="synonym">Freshwater snail</name>
    <dbReference type="NCBI Taxonomy" id="6526"/>
    <lineage>
        <taxon>Eukaryota</taxon>
        <taxon>Metazoa</taxon>
        <taxon>Spiralia</taxon>
        <taxon>Lophotrochozoa</taxon>
        <taxon>Mollusca</taxon>
        <taxon>Gastropoda</taxon>
        <taxon>Heterobranchia</taxon>
        <taxon>Euthyneura</taxon>
        <taxon>Panpulmonata</taxon>
        <taxon>Hygrophila</taxon>
        <taxon>Lymnaeoidea</taxon>
        <taxon>Planorbidae</taxon>
        <taxon>Biomphalaria</taxon>
    </lineage>
</organism>
<accession>A0A9W2YDA8</accession>
<dbReference type="OrthoDB" id="6169976at2759"/>
<feature type="compositionally biased region" description="Polar residues" evidence="1">
    <location>
        <begin position="893"/>
        <end position="919"/>
    </location>
</feature>
<feature type="chain" id="PRO_5040807847" evidence="2">
    <location>
        <begin position="21"/>
        <end position="1066"/>
    </location>
</feature>
<dbReference type="RefSeq" id="XP_055860580.1">
    <property type="nucleotide sequence ID" value="XM_056004605.1"/>
</dbReference>
<evidence type="ECO:0000313" key="3">
    <source>
        <dbReference type="Proteomes" id="UP001165740"/>
    </source>
</evidence>
<gene>
    <name evidence="4" type="primary">LOC129921782</name>
</gene>
<feature type="signal peptide" evidence="2">
    <location>
        <begin position="1"/>
        <end position="20"/>
    </location>
</feature>
<evidence type="ECO:0000256" key="2">
    <source>
        <dbReference type="SAM" id="SignalP"/>
    </source>
</evidence>
<feature type="region of interest" description="Disordered" evidence="1">
    <location>
        <begin position="893"/>
        <end position="922"/>
    </location>
</feature>
<feature type="region of interest" description="Disordered" evidence="1">
    <location>
        <begin position="263"/>
        <end position="299"/>
    </location>
</feature>
<reference evidence="4" key="1">
    <citation type="submission" date="2025-08" db="UniProtKB">
        <authorList>
            <consortium name="RefSeq"/>
        </authorList>
    </citation>
    <scope>IDENTIFICATION</scope>
</reference>
<sequence>MAYSSVRSLLVLVVIATVQAQSIDEEILANANSVIHSLKKAVKTQSYFRFFSCLCLKSTSCVSLTNKVTNNDRVVYLITNSTADKSFVNREIAKSLTLFRGAASAVAMNLNFEEASRTVSAHEKISSTKLSSLQMRCFHPIKCWRHSMFLIACRLHASTNTVEEKLLERKKRANLAALNGMMPSKRTTSLTKEETHRFISYSSHLGTVLLSIAALISLCLTCLSCILCRLHKKTQNECMSAEEGDAHTSHYENDATLNFHLNTSESNSSVSTGASLPLQSATVSRLRPPSPSQKLHLSARSTSLLDEEDKNLSSQIYSYCSEGSVHGVALTARETSERDHYIQDGQQSPTRSDNLPHIYNNVHPQNKHGLPHSKSDLNHCPTTNTLKSGSYSDTCLQLHDNTTSQTYCSHVYSKLHQYQRNFHDNYNKVATTGQKILIVEETQCSKHDIDISDQVSGRESEIPLDIVEHTSTQMESDYINSDLIDAMATDSCSNIDRPETEEISKYKFRKRPIWQDTSFDVHNNDVISITEDVYVNSQEIEVPPPNEASDDSLLNDVDAAIRSTEHNERQLQNVYDNSRSSDLYVNSHLWKTNVEIGLDSKRLIHVDDDDSVRDNSVESLSEGSQNDYVCFDSLFINNELNQLENKTILVQDKKKYIDEVARGLGCRGLTDACQREKRLTEKDLSFEVPSDMGNNAGKDGVPYEENNADDEYYSNSDLVTTSTGNSFLEHCHDNLSVDSEMNTNTKATSEHKGCDLKFDNDIYFNTDLLSKINRNRSFSPMPLTSEDSSFKCDATNDCDVVTFACIDPNPKTPMDGHFKSDNNCTDLVKPYVETCSAHKESFSSLSSEELDLNNQAFGNRFTLRTDLDHKYTSGNYCNINFATSSTENIFANNTSQSVQRSSETGNNGMADNGKLTSMGDSPDDDCDYVNSDIFTKLNSPAQQGVMNNNDTSLAWVDVNANEESTCSASVCYGSDNDVASDYNFNSDLFIKLKQGSYTGQGYEEQELTGIRHYVELDTDQKESLDKDSDVDMSSGYYFNSDIITTLPQDIYSNHGNGSIEEQDSKK</sequence>
<keyword evidence="2" id="KW-0732">Signal</keyword>
<feature type="region of interest" description="Disordered" evidence="1">
    <location>
        <begin position="337"/>
        <end position="356"/>
    </location>
</feature>
<protein>
    <submittedName>
        <fullName evidence="4">Uncharacterized protein LOC129921782</fullName>
    </submittedName>
</protein>
<feature type="compositionally biased region" description="Polar residues" evidence="1">
    <location>
        <begin position="344"/>
        <end position="353"/>
    </location>
</feature>
<evidence type="ECO:0000313" key="4">
    <source>
        <dbReference type="RefSeq" id="XP_055860580.1"/>
    </source>
</evidence>
<proteinExistence type="predicted"/>